<dbReference type="AlphaFoldDB" id="A6UV74"/>
<keyword evidence="5" id="KW-1185">Reference proteome</keyword>
<keyword evidence="2 3" id="KW-0067">ATP-binding</keyword>
<comment type="caution">
    <text evidence="3">Lacks conserved residue(s) required for the propagation of feature annotation.</text>
</comment>
<dbReference type="STRING" id="419665.Maeo_0813"/>
<accession>A6UV74</accession>
<name>A6UV74_META3</name>
<gene>
    <name evidence="4" type="ordered locus">Maeo_0813</name>
</gene>
<dbReference type="GO" id="GO:0005524">
    <property type="term" value="F:ATP binding"/>
    <property type="evidence" value="ECO:0007669"/>
    <property type="project" value="UniProtKB-UniRule"/>
</dbReference>
<dbReference type="Proteomes" id="UP000001106">
    <property type="component" value="Chromosome"/>
</dbReference>
<dbReference type="Pfam" id="PF13207">
    <property type="entry name" value="AAA_17"/>
    <property type="match status" value="1"/>
</dbReference>
<dbReference type="eggNOG" id="arCOG01045">
    <property type="taxonomic scope" value="Archaea"/>
</dbReference>
<dbReference type="SUPFAM" id="SSF52540">
    <property type="entry name" value="P-loop containing nucleoside triphosphate hydrolases"/>
    <property type="match status" value="1"/>
</dbReference>
<dbReference type="HOGENOM" id="CLU_096329_1_0_2"/>
<evidence type="ECO:0000256" key="3">
    <source>
        <dbReference type="HAMAP-Rule" id="MF_01111"/>
    </source>
</evidence>
<sequence length="188" mass="21698">MKLIGITGMPGSGKNAIFEIAKKHNIPIISMGDIVRHETKKKGLELNPTNVGNTAIGLREKYGNEAIAVPCIEYIKEQYNKNSNDFIIIEGIRSLYEVEYFKKFYDLIIVSIHSSPKTRFKRLISRNREDDTAEWDKFIERDYRELDFSIGKVIAMSDYVIINEGNYEDYLINLDKLIMSIINNKNPI</sequence>
<evidence type="ECO:0000313" key="5">
    <source>
        <dbReference type="Proteomes" id="UP000001106"/>
    </source>
</evidence>
<dbReference type="OrthoDB" id="85381at2157"/>
<dbReference type="HAMAP" id="MF_01111">
    <property type="entry name" value="UPF0200"/>
    <property type="match status" value="1"/>
</dbReference>
<protein>
    <recommendedName>
        <fullName evidence="3">UPF0200 protein Maeo_0813</fullName>
    </recommendedName>
</protein>
<reference evidence="4" key="1">
    <citation type="submission" date="2007-06" db="EMBL/GenBank/DDBJ databases">
        <title>Complete sequence of Methanococcus aeolicus Nankai-3.</title>
        <authorList>
            <consortium name="US DOE Joint Genome Institute"/>
            <person name="Copeland A."/>
            <person name="Lucas S."/>
            <person name="Lapidus A."/>
            <person name="Barry K."/>
            <person name="Glavina del Rio T."/>
            <person name="Dalin E."/>
            <person name="Tice H."/>
            <person name="Pitluck S."/>
            <person name="Chain P."/>
            <person name="Malfatti S."/>
            <person name="Shin M."/>
            <person name="Vergez L."/>
            <person name="Schmutz J."/>
            <person name="Larimer F."/>
            <person name="Land M."/>
            <person name="Hauser L."/>
            <person name="Kyrpides N."/>
            <person name="Lykidis A."/>
            <person name="Sieprawska-Lupa M."/>
            <person name="Whitman W.B."/>
            <person name="Richardson P."/>
        </authorList>
    </citation>
    <scope>NUCLEOTIDE SEQUENCE [LARGE SCALE GENOMIC DNA]</scope>
    <source>
        <strain evidence="4">Nankai-3</strain>
    </source>
</reference>
<organism evidence="4 5">
    <name type="scientific">Methanococcus aeolicus (strain ATCC BAA-1280 / DSM 17508 / OCM 812 / Nankai-3)</name>
    <dbReference type="NCBI Taxonomy" id="419665"/>
    <lineage>
        <taxon>Archaea</taxon>
        <taxon>Methanobacteriati</taxon>
        <taxon>Methanobacteriota</taxon>
        <taxon>Methanomada group</taxon>
        <taxon>Methanococci</taxon>
        <taxon>Methanococcales</taxon>
        <taxon>Methanococcaceae</taxon>
        <taxon>Methanococcus</taxon>
    </lineage>
</organism>
<proteinExistence type="inferred from homology"/>
<dbReference type="EMBL" id="CP000743">
    <property type="protein sequence ID" value="ABR56396.1"/>
    <property type="molecule type" value="Genomic_DNA"/>
</dbReference>
<dbReference type="RefSeq" id="WP_011973528.1">
    <property type="nucleotide sequence ID" value="NC_009635.1"/>
</dbReference>
<evidence type="ECO:0000313" key="4">
    <source>
        <dbReference type="EMBL" id="ABR56396.1"/>
    </source>
</evidence>
<dbReference type="InterPro" id="IPR027417">
    <property type="entry name" value="P-loop_NTPase"/>
</dbReference>
<comment type="similarity">
    <text evidence="3">Belongs to the UPF0200 family.</text>
</comment>
<dbReference type="GeneID" id="5327753"/>
<dbReference type="PANTHER" id="PTHR41930">
    <property type="entry name" value="UPF0200 PROTEIN MJ1399"/>
    <property type="match status" value="1"/>
</dbReference>
<dbReference type="Gene3D" id="3.40.50.300">
    <property type="entry name" value="P-loop containing nucleotide triphosphate hydrolases"/>
    <property type="match status" value="1"/>
</dbReference>
<dbReference type="PANTHER" id="PTHR41930:SF1">
    <property type="entry name" value="DEPHOSPHO-COA KINASE"/>
    <property type="match status" value="1"/>
</dbReference>
<evidence type="ECO:0000256" key="2">
    <source>
        <dbReference type="ARBA" id="ARBA00022840"/>
    </source>
</evidence>
<dbReference type="InterPro" id="IPR022970">
    <property type="entry name" value="NTP_hydrolase-rel"/>
</dbReference>
<dbReference type="KEGG" id="mae:Maeo_0813"/>
<keyword evidence="1 3" id="KW-0547">Nucleotide-binding</keyword>
<evidence type="ECO:0000256" key="1">
    <source>
        <dbReference type="ARBA" id="ARBA00022741"/>
    </source>
</evidence>